<feature type="region of interest" description="Disordered" evidence="1">
    <location>
        <begin position="1"/>
        <end position="26"/>
    </location>
</feature>
<sequence>MQPKMMFHTLHKTSPPSPGHDRRYGRQCHSGRLRLGSQSPFTLSFSHGQQRSIANTGPRASLSPLVVPTGSAAVRPGGFPSAVDASDTAGMDPTCRSRAELRP</sequence>
<gene>
    <name evidence="2" type="ORF">CTRI78_v010051</name>
</gene>
<evidence type="ECO:0000313" key="2">
    <source>
        <dbReference type="EMBL" id="TDZ40834.1"/>
    </source>
</evidence>
<dbReference type="AlphaFoldDB" id="A0A4R8QZQ3"/>
<evidence type="ECO:0000313" key="3">
    <source>
        <dbReference type="Proteomes" id="UP000295703"/>
    </source>
</evidence>
<proteinExistence type="predicted"/>
<comment type="caution">
    <text evidence="2">The sequence shown here is derived from an EMBL/GenBank/DDBJ whole genome shotgun (WGS) entry which is preliminary data.</text>
</comment>
<evidence type="ECO:0000256" key="1">
    <source>
        <dbReference type="SAM" id="MobiDB-lite"/>
    </source>
</evidence>
<organism evidence="2 3">
    <name type="scientific">Colletotrichum trifolii</name>
    <dbReference type="NCBI Taxonomy" id="5466"/>
    <lineage>
        <taxon>Eukaryota</taxon>
        <taxon>Fungi</taxon>
        <taxon>Dikarya</taxon>
        <taxon>Ascomycota</taxon>
        <taxon>Pezizomycotina</taxon>
        <taxon>Sordariomycetes</taxon>
        <taxon>Hypocreomycetidae</taxon>
        <taxon>Glomerellales</taxon>
        <taxon>Glomerellaceae</taxon>
        <taxon>Colletotrichum</taxon>
        <taxon>Colletotrichum orbiculare species complex</taxon>
    </lineage>
</organism>
<reference evidence="2 3" key="1">
    <citation type="submission" date="2018-12" db="EMBL/GenBank/DDBJ databases">
        <title>Genome sequence and assembly of Colletotrichum trifolii.</title>
        <authorList>
            <person name="Gan P."/>
            <person name="Shirasu K."/>
        </authorList>
    </citation>
    <scope>NUCLEOTIDE SEQUENCE [LARGE SCALE GENOMIC DNA]</scope>
    <source>
        <strain evidence="2 3">543-2</strain>
    </source>
</reference>
<feature type="region of interest" description="Disordered" evidence="1">
    <location>
        <begin position="74"/>
        <end position="103"/>
    </location>
</feature>
<name>A0A4R8QZQ3_COLTR</name>
<dbReference type="Proteomes" id="UP000295703">
    <property type="component" value="Unassembled WGS sequence"/>
</dbReference>
<keyword evidence="3" id="KW-1185">Reference proteome</keyword>
<accession>A0A4R8QZQ3</accession>
<dbReference type="EMBL" id="RYZW01000151">
    <property type="protein sequence ID" value="TDZ40834.1"/>
    <property type="molecule type" value="Genomic_DNA"/>
</dbReference>
<protein>
    <submittedName>
        <fullName evidence="2">Uncharacterized protein</fullName>
    </submittedName>
</protein>